<keyword evidence="1" id="KW-0732">Signal</keyword>
<accession>A0A414R0B5</accession>
<dbReference type="AlphaFoldDB" id="A0A414R0B5"/>
<dbReference type="Proteomes" id="UP000283485">
    <property type="component" value="Unassembled WGS sequence"/>
</dbReference>
<reference evidence="2 3" key="1">
    <citation type="submission" date="2018-08" db="EMBL/GenBank/DDBJ databases">
        <title>A genome reference for cultivated species of the human gut microbiota.</title>
        <authorList>
            <person name="Zou Y."/>
            <person name="Xue W."/>
            <person name="Luo G."/>
        </authorList>
    </citation>
    <scope>NUCLEOTIDE SEQUENCE [LARGE SCALE GENOMIC DNA]</scope>
    <source>
        <strain evidence="2 3">AM23-23</strain>
    </source>
</reference>
<organism evidence="2 3">
    <name type="scientific">Phocaeicola plebeius</name>
    <dbReference type="NCBI Taxonomy" id="310297"/>
    <lineage>
        <taxon>Bacteria</taxon>
        <taxon>Pseudomonadati</taxon>
        <taxon>Bacteroidota</taxon>
        <taxon>Bacteroidia</taxon>
        <taxon>Bacteroidales</taxon>
        <taxon>Bacteroidaceae</taxon>
        <taxon>Phocaeicola</taxon>
    </lineage>
</organism>
<feature type="chain" id="PRO_5019176196" description="NigD-like C-terminal beta sandwich domain-containing protein" evidence="1">
    <location>
        <begin position="26"/>
        <end position="275"/>
    </location>
</feature>
<evidence type="ECO:0000256" key="1">
    <source>
        <dbReference type="SAM" id="SignalP"/>
    </source>
</evidence>
<name>A0A414R0B5_9BACT</name>
<dbReference type="RefSeq" id="WP_118212170.1">
    <property type="nucleotide sequence ID" value="NZ_QRHQ01000044.1"/>
</dbReference>
<proteinExistence type="predicted"/>
<evidence type="ECO:0000313" key="3">
    <source>
        <dbReference type="Proteomes" id="UP000283485"/>
    </source>
</evidence>
<dbReference type="Gene3D" id="2.60.40.3220">
    <property type="match status" value="1"/>
</dbReference>
<protein>
    <recommendedName>
        <fullName evidence="4">NigD-like C-terminal beta sandwich domain-containing protein</fullName>
    </recommendedName>
</protein>
<evidence type="ECO:0000313" key="2">
    <source>
        <dbReference type="EMBL" id="RHF86480.1"/>
    </source>
</evidence>
<comment type="caution">
    <text evidence="2">The sequence shown here is derived from an EMBL/GenBank/DDBJ whole genome shotgun (WGS) entry which is preliminary data.</text>
</comment>
<evidence type="ECO:0008006" key="4">
    <source>
        <dbReference type="Google" id="ProtNLM"/>
    </source>
</evidence>
<dbReference type="PROSITE" id="PS51257">
    <property type="entry name" value="PROKAR_LIPOPROTEIN"/>
    <property type="match status" value="1"/>
</dbReference>
<feature type="signal peptide" evidence="1">
    <location>
        <begin position="1"/>
        <end position="25"/>
    </location>
</feature>
<dbReference type="InterPro" id="IPR038179">
    <property type="entry name" value="NigD-like_N_sf"/>
</dbReference>
<dbReference type="EMBL" id="QRHQ01000044">
    <property type="protein sequence ID" value="RHF86480.1"/>
    <property type="molecule type" value="Genomic_DNA"/>
</dbReference>
<sequence length="275" mass="30654">MKKQKLAVIFAALLTMAGFSSCLNSEDDGISEYYGYLEVNSGWGNVTFSTPDGLEFVPNKTITTTASSKLAFVYCQYNDVDLTAETEKLPVTLLSDPVYLKKLDNAGSTLPDVTSTVSLYSLGENGGGVWGYNKYLVLTPAYFLKKGTTNENLSTELVNHHLNVYYVPEEDNVTTKTLKLYLRYQLTGIDDSSTEEGAETSEAWANDYTVKYSDPVYVSLSSLLAQYENAHGEKPEKLEVDYEYNNNSYTVPTKDTNKKRTKTVVYNLYKETAAN</sequence>
<dbReference type="Gene3D" id="2.40.50.500">
    <property type="entry name" value="NigD-like N-terminal OB domain"/>
    <property type="match status" value="1"/>
</dbReference>
<gene>
    <name evidence="2" type="ORF">DW653_15055</name>
</gene>